<feature type="region of interest" description="Disordered" evidence="1">
    <location>
        <begin position="88"/>
        <end position="114"/>
    </location>
</feature>
<evidence type="ECO:0000313" key="2">
    <source>
        <dbReference type="EMBL" id="KAH3849717.1"/>
    </source>
</evidence>
<protein>
    <submittedName>
        <fullName evidence="2">Uncharacterized protein</fullName>
    </submittedName>
</protein>
<evidence type="ECO:0000313" key="3">
    <source>
        <dbReference type="Proteomes" id="UP000828390"/>
    </source>
</evidence>
<dbReference type="EMBL" id="JAIWYP010000003">
    <property type="protein sequence ID" value="KAH3849717.1"/>
    <property type="molecule type" value="Genomic_DNA"/>
</dbReference>
<gene>
    <name evidence="2" type="ORF">DPMN_092120</name>
</gene>
<feature type="compositionally biased region" description="Basic and acidic residues" evidence="1">
    <location>
        <begin position="90"/>
        <end position="108"/>
    </location>
</feature>
<reference evidence="2" key="1">
    <citation type="journal article" date="2019" name="bioRxiv">
        <title>The Genome of the Zebra Mussel, Dreissena polymorpha: A Resource for Invasive Species Research.</title>
        <authorList>
            <person name="McCartney M.A."/>
            <person name="Auch B."/>
            <person name="Kono T."/>
            <person name="Mallez S."/>
            <person name="Zhang Y."/>
            <person name="Obille A."/>
            <person name="Becker A."/>
            <person name="Abrahante J.E."/>
            <person name="Garbe J."/>
            <person name="Badalamenti J.P."/>
            <person name="Herman A."/>
            <person name="Mangelson H."/>
            <person name="Liachko I."/>
            <person name="Sullivan S."/>
            <person name="Sone E.D."/>
            <person name="Koren S."/>
            <person name="Silverstein K.A.T."/>
            <person name="Beckman K.B."/>
            <person name="Gohl D.M."/>
        </authorList>
    </citation>
    <scope>NUCLEOTIDE SEQUENCE</scope>
    <source>
        <strain evidence="2">Duluth1</strain>
        <tissue evidence="2">Whole animal</tissue>
    </source>
</reference>
<sequence>MDDLTITTETHIQARWILKARDETMSLRSLVEKYKVAKARLFLKLRDSADKKIGKASIEIRTGRKWSVTMADEHTEISLHHQFIVGATNKGREGPGHGQQRKDREKDFPWYNRR</sequence>
<dbReference type="Proteomes" id="UP000828390">
    <property type="component" value="Unassembled WGS sequence"/>
</dbReference>
<reference evidence="2" key="2">
    <citation type="submission" date="2020-11" db="EMBL/GenBank/DDBJ databases">
        <authorList>
            <person name="McCartney M.A."/>
            <person name="Auch B."/>
            <person name="Kono T."/>
            <person name="Mallez S."/>
            <person name="Becker A."/>
            <person name="Gohl D.M."/>
            <person name="Silverstein K.A.T."/>
            <person name="Koren S."/>
            <person name="Bechman K.B."/>
            <person name="Herman A."/>
            <person name="Abrahante J.E."/>
            <person name="Garbe J."/>
        </authorList>
    </citation>
    <scope>NUCLEOTIDE SEQUENCE</scope>
    <source>
        <strain evidence="2">Duluth1</strain>
        <tissue evidence="2">Whole animal</tissue>
    </source>
</reference>
<keyword evidence="3" id="KW-1185">Reference proteome</keyword>
<name>A0A9D4L2Z9_DREPO</name>
<proteinExistence type="predicted"/>
<evidence type="ECO:0000256" key="1">
    <source>
        <dbReference type="SAM" id="MobiDB-lite"/>
    </source>
</evidence>
<comment type="caution">
    <text evidence="2">The sequence shown here is derived from an EMBL/GenBank/DDBJ whole genome shotgun (WGS) entry which is preliminary data.</text>
</comment>
<organism evidence="2 3">
    <name type="scientific">Dreissena polymorpha</name>
    <name type="common">Zebra mussel</name>
    <name type="synonym">Mytilus polymorpha</name>
    <dbReference type="NCBI Taxonomy" id="45954"/>
    <lineage>
        <taxon>Eukaryota</taxon>
        <taxon>Metazoa</taxon>
        <taxon>Spiralia</taxon>
        <taxon>Lophotrochozoa</taxon>
        <taxon>Mollusca</taxon>
        <taxon>Bivalvia</taxon>
        <taxon>Autobranchia</taxon>
        <taxon>Heteroconchia</taxon>
        <taxon>Euheterodonta</taxon>
        <taxon>Imparidentia</taxon>
        <taxon>Neoheterodontei</taxon>
        <taxon>Myida</taxon>
        <taxon>Dreissenoidea</taxon>
        <taxon>Dreissenidae</taxon>
        <taxon>Dreissena</taxon>
    </lineage>
</organism>
<accession>A0A9D4L2Z9</accession>
<dbReference type="AlphaFoldDB" id="A0A9D4L2Z9"/>